<feature type="domain" description="C2H2-type" evidence="11">
    <location>
        <begin position="202"/>
        <end position="229"/>
    </location>
</feature>
<gene>
    <name evidence="12" type="ORF">Z517_02675</name>
</gene>
<dbReference type="Proteomes" id="UP000053029">
    <property type="component" value="Unassembled WGS sequence"/>
</dbReference>
<dbReference type="Gene3D" id="3.30.160.60">
    <property type="entry name" value="Classic Zinc Finger"/>
    <property type="match status" value="1"/>
</dbReference>
<evidence type="ECO:0000256" key="8">
    <source>
        <dbReference type="ARBA" id="ARBA00023163"/>
    </source>
</evidence>
<dbReference type="InterPro" id="IPR013087">
    <property type="entry name" value="Znf_C2H2_type"/>
</dbReference>
<feature type="domain" description="C2H2-type" evidence="11">
    <location>
        <begin position="118"/>
        <end position="140"/>
    </location>
</feature>
<keyword evidence="13" id="KW-1185">Reference proteome</keyword>
<dbReference type="GO" id="GO:0003677">
    <property type="term" value="F:DNA binding"/>
    <property type="evidence" value="ECO:0007669"/>
    <property type="project" value="UniProtKB-KW"/>
</dbReference>
<dbReference type="GO" id="GO:0008270">
    <property type="term" value="F:zinc ion binding"/>
    <property type="evidence" value="ECO:0007669"/>
    <property type="project" value="UniProtKB-KW"/>
</dbReference>
<dbReference type="FunFam" id="3.30.160.60:FF:000965">
    <property type="entry name" value="Neurotrophin receptor-interacting factor homolog"/>
    <property type="match status" value="1"/>
</dbReference>
<proteinExistence type="predicted"/>
<dbReference type="Pfam" id="PF00096">
    <property type="entry name" value="zf-C2H2"/>
    <property type="match status" value="1"/>
</dbReference>
<evidence type="ECO:0000256" key="3">
    <source>
        <dbReference type="ARBA" id="ARBA00022737"/>
    </source>
</evidence>
<evidence type="ECO:0000313" key="13">
    <source>
        <dbReference type="Proteomes" id="UP000053029"/>
    </source>
</evidence>
<protein>
    <submittedName>
        <fullName evidence="12">Unplaced genomic scaffold supercont1.2, whole genome shotgun sequence</fullName>
    </submittedName>
</protein>
<accession>A0A0D2GXS8</accession>
<organism evidence="12 13">
    <name type="scientific">Fonsecaea pedrosoi CBS 271.37</name>
    <dbReference type="NCBI Taxonomy" id="1442368"/>
    <lineage>
        <taxon>Eukaryota</taxon>
        <taxon>Fungi</taxon>
        <taxon>Dikarya</taxon>
        <taxon>Ascomycota</taxon>
        <taxon>Pezizomycotina</taxon>
        <taxon>Eurotiomycetes</taxon>
        <taxon>Chaetothyriomycetidae</taxon>
        <taxon>Chaetothyriales</taxon>
        <taxon>Herpotrichiellaceae</taxon>
        <taxon>Fonsecaea</taxon>
    </lineage>
</organism>
<keyword evidence="5" id="KW-0862">Zinc</keyword>
<dbReference type="PANTHER" id="PTHR24379:SF121">
    <property type="entry name" value="C2H2-TYPE DOMAIN-CONTAINING PROTEIN"/>
    <property type="match status" value="1"/>
</dbReference>
<dbReference type="STRING" id="1442368.A0A0D2GXS8"/>
<evidence type="ECO:0000256" key="6">
    <source>
        <dbReference type="ARBA" id="ARBA00023015"/>
    </source>
</evidence>
<dbReference type="PROSITE" id="PS00028">
    <property type="entry name" value="ZINC_FINGER_C2H2_1"/>
    <property type="match status" value="1"/>
</dbReference>
<dbReference type="GeneID" id="25302165"/>
<keyword evidence="4 10" id="KW-0863">Zinc-finger</keyword>
<comment type="subcellular location">
    <subcellularLocation>
        <location evidence="1">Nucleus</location>
    </subcellularLocation>
</comment>
<reference evidence="12 13" key="1">
    <citation type="submission" date="2015-01" db="EMBL/GenBank/DDBJ databases">
        <title>The Genome Sequence of Fonsecaea pedrosoi CBS 271.37.</title>
        <authorList>
            <consortium name="The Broad Institute Genomics Platform"/>
            <person name="Cuomo C."/>
            <person name="de Hoog S."/>
            <person name="Gorbushina A."/>
            <person name="Stielow B."/>
            <person name="Teixiera M."/>
            <person name="Abouelleil A."/>
            <person name="Chapman S.B."/>
            <person name="Priest M."/>
            <person name="Young S.K."/>
            <person name="Wortman J."/>
            <person name="Nusbaum C."/>
            <person name="Birren B."/>
        </authorList>
    </citation>
    <scope>NUCLEOTIDE SEQUENCE [LARGE SCALE GENOMIC DNA]</scope>
    <source>
        <strain evidence="12 13">CBS 271.37</strain>
    </source>
</reference>
<dbReference type="PROSITE" id="PS50157">
    <property type="entry name" value="ZINC_FINGER_C2H2_2"/>
    <property type="match status" value="2"/>
</dbReference>
<evidence type="ECO:0000256" key="5">
    <source>
        <dbReference type="ARBA" id="ARBA00022833"/>
    </source>
</evidence>
<dbReference type="VEuPathDB" id="FungiDB:Z517_02675"/>
<dbReference type="SUPFAM" id="SSF57667">
    <property type="entry name" value="beta-beta-alpha zinc fingers"/>
    <property type="match status" value="1"/>
</dbReference>
<sequence>MVKENQLVSNPENNDSYCRPCDRVFISLDGGLNHCRNADAHRGEWCERCKWLFVSPQACQYHVDNSHRHNVCVPCDLDFGTAALLRSHDVEVHNMCAPCNTYFRSPARLNSHDIAVHNMCAECGKYFNNPNDLTQHKRSHLPLEIECLGCDRMFSEFAAMMIHLESGKCVSGIDRDDVDNYIFDTYERCGAYVNHLLDDKRYQCPDCATDFRFASALCQHVATNGCDQPPMSTFYDIEKSIKLRI</sequence>
<keyword evidence="6" id="KW-0805">Transcription regulation</keyword>
<evidence type="ECO:0000256" key="4">
    <source>
        <dbReference type="ARBA" id="ARBA00022771"/>
    </source>
</evidence>
<dbReference type="AlphaFoldDB" id="A0A0D2GXS8"/>
<evidence type="ECO:0000256" key="1">
    <source>
        <dbReference type="ARBA" id="ARBA00004123"/>
    </source>
</evidence>
<evidence type="ECO:0000313" key="12">
    <source>
        <dbReference type="EMBL" id="KIW83430.1"/>
    </source>
</evidence>
<dbReference type="HOGENOM" id="CLU_075838_2_0_1"/>
<dbReference type="OrthoDB" id="6105938at2759"/>
<keyword evidence="9" id="KW-0539">Nucleus</keyword>
<dbReference type="EMBL" id="KN846970">
    <property type="protein sequence ID" value="KIW83430.1"/>
    <property type="molecule type" value="Genomic_DNA"/>
</dbReference>
<keyword evidence="3" id="KW-0677">Repeat</keyword>
<dbReference type="InterPro" id="IPR036236">
    <property type="entry name" value="Znf_C2H2_sf"/>
</dbReference>
<keyword evidence="8" id="KW-0804">Transcription</keyword>
<evidence type="ECO:0000256" key="7">
    <source>
        <dbReference type="ARBA" id="ARBA00023125"/>
    </source>
</evidence>
<dbReference type="SMART" id="SM00355">
    <property type="entry name" value="ZnF_C2H2"/>
    <property type="match status" value="5"/>
</dbReference>
<dbReference type="PANTHER" id="PTHR24379">
    <property type="entry name" value="KRAB AND ZINC FINGER DOMAIN-CONTAINING"/>
    <property type="match status" value="1"/>
</dbReference>
<name>A0A0D2GXS8_9EURO</name>
<keyword evidence="2" id="KW-0479">Metal-binding</keyword>
<evidence type="ECO:0000256" key="10">
    <source>
        <dbReference type="PROSITE-ProRule" id="PRU00042"/>
    </source>
</evidence>
<evidence type="ECO:0000256" key="9">
    <source>
        <dbReference type="ARBA" id="ARBA00023242"/>
    </source>
</evidence>
<evidence type="ECO:0000259" key="11">
    <source>
        <dbReference type="PROSITE" id="PS50157"/>
    </source>
</evidence>
<keyword evidence="7" id="KW-0238">DNA-binding</keyword>
<evidence type="ECO:0000256" key="2">
    <source>
        <dbReference type="ARBA" id="ARBA00022723"/>
    </source>
</evidence>
<dbReference type="GO" id="GO:0005634">
    <property type="term" value="C:nucleus"/>
    <property type="evidence" value="ECO:0007669"/>
    <property type="project" value="UniProtKB-SubCell"/>
</dbReference>
<dbReference type="RefSeq" id="XP_013287238.1">
    <property type="nucleotide sequence ID" value="XM_013431784.1"/>
</dbReference>